<keyword evidence="1" id="KW-0732">Signal</keyword>
<dbReference type="RefSeq" id="WP_160800756.1">
    <property type="nucleotide sequence ID" value="NZ_WUUL01000003.1"/>
</dbReference>
<proteinExistence type="predicted"/>
<organism evidence="2 3">
    <name type="scientific">Shimazuella alba</name>
    <dbReference type="NCBI Taxonomy" id="2690964"/>
    <lineage>
        <taxon>Bacteria</taxon>
        <taxon>Bacillati</taxon>
        <taxon>Bacillota</taxon>
        <taxon>Bacilli</taxon>
        <taxon>Bacillales</taxon>
        <taxon>Thermoactinomycetaceae</taxon>
        <taxon>Shimazuella</taxon>
    </lineage>
</organism>
<accession>A0A6I4VPE3</accession>
<protein>
    <submittedName>
        <fullName evidence="2">Uncharacterized protein</fullName>
    </submittedName>
</protein>
<name>A0A6I4VPE3_9BACL</name>
<reference evidence="2 3" key="1">
    <citation type="submission" date="2019-12" db="EMBL/GenBank/DDBJ databases">
        <title>Whole-genome analyses of novel actinobacteria.</title>
        <authorList>
            <person name="Sahin N."/>
            <person name="Saygin H."/>
        </authorList>
    </citation>
    <scope>NUCLEOTIDE SEQUENCE [LARGE SCALE GENOMIC DNA]</scope>
    <source>
        <strain evidence="2 3">KC615</strain>
    </source>
</reference>
<feature type="chain" id="PRO_5026301008" evidence="1">
    <location>
        <begin position="24"/>
        <end position="122"/>
    </location>
</feature>
<dbReference type="Proteomes" id="UP000430692">
    <property type="component" value="Unassembled WGS sequence"/>
</dbReference>
<dbReference type="EMBL" id="WUUL01000003">
    <property type="protein sequence ID" value="MXQ53409.1"/>
    <property type="molecule type" value="Genomic_DNA"/>
</dbReference>
<gene>
    <name evidence="2" type="ORF">GSM42_06625</name>
</gene>
<evidence type="ECO:0000313" key="2">
    <source>
        <dbReference type="EMBL" id="MXQ53409.1"/>
    </source>
</evidence>
<evidence type="ECO:0000313" key="3">
    <source>
        <dbReference type="Proteomes" id="UP000430692"/>
    </source>
</evidence>
<feature type="signal peptide" evidence="1">
    <location>
        <begin position="1"/>
        <end position="23"/>
    </location>
</feature>
<comment type="caution">
    <text evidence="2">The sequence shown here is derived from an EMBL/GenBank/DDBJ whole genome shotgun (WGS) entry which is preliminary data.</text>
</comment>
<dbReference type="AlphaFoldDB" id="A0A6I4VPE3"/>
<sequence length="122" mass="13617">MQKWSLAFLLVMCVCLPFSHSYAANSGKWDYKGTQTFKWFSNAVKSGGGDFKICLKSGPSCKYTLKKADGFNNASDIVGTRCLSKGKCTNFKNVNKYVDDGQAEFFVQKDANTGKETMSFWD</sequence>
<keyword evidence="3" id="KW-1185">Reference proteome</keyword>
<evidence type="ECO:0000256" key="1">
    <source>
        <dbReference type="SAM" id="SignalP"/>
    </source>
</evidence>